<dbReference type="Pfam" id="PF02746">
    <property type="entry name" value="MR_MLE_N"/>
    <property type="match status" value="1"/>
</dbReference>
<dbReference type="CDD" id="cd03316">
    <property type="entry name" value="MR_like"/>
    <property type="match status" value="1"/>
</dbReference>
<dbReference type="InterPro" id="IPR018110">
    <property type="entry name" value="Mandel_Rmase/mucon_lact_enz_CS"/>
</dbReference>
<sequence length="370" mass="38925">MLITAVESSVVSMPFTMGGPHSSFAGQRWDRMEILLVRVETADGLVGWGEAFGHAAIASTRAALDTIVAPLVVGRDSADIAGLTRRVLHGVHLLGRNGPFVYAFSGIEIALWDIMGKRCGQPVWRLLGGAAPESLPAYASLLSYGGDLGLVARNTADAVARGYRHIKLHELTRDAVLAAQSAAPEARIMLDVNCAWTPPVARGMAESLAADGLLWLEEPVWPPEDAAGLASLRRHGIPLSAGENTAGLFGFKALIEAGAIDIAQPSVTKVGGIGEMVRVIRLCEAAGVAVTPHSPYFGPGFVATLHIAAALVENPLVEVLWLEMAPNPFDPWVRSRDGRVAVPTGPGLGADPDPDLLARTTLGTPTRITA</sequence>
<protein>
    <submittedName>
        <fullName evidence="3">Mandelate racemase/muconate lactonizing enzyme family protein</fullName>
    </submittedName>
</protein>
<dbReference type="Proteomes" id="UP001529369">
    <property type="component" value="Unassembled WGS sequence"/>
</dbReference>
<dbReference type="PANTHER" id="PTHR48080">
    <property type="entry name" value="D-GALACTONATE DEHYDRATASE-RELATED"/>
    <property type="match status" value="1"/>
</dbReference>
<dbReference type="InterPro" id="IPR013341">
    <property type="entry name" value="Mandelate_racemase_N_dom"/>
</dbReference>
<accession>A0ABT8A6L9</accession>
<evidence type="ECO:0000313" key="4">
    <source>
        <dbReference type="Proteomes" id="UP001529369"/>
    </source>
</evidence>
<comment type="caution">
    <text evidence="3">The sequence shown here is derived from an EMBL/GenBank/DDBJ whole genome shotgun (WGS) entry which is preliminary data.</text>
</comment>
<dbReference type="RefSeq" id="WP_290317279.1">
    <property type="nucleotide sequence ID" value="NZ_JAUFPN010000147.1"/>
</dbReference>
<dbReference type="EMBL" id="JAUFPN010000147">
    <property type="protein sequence ID" value="MDN3565447.1"/>
    <property type="molecule type" value="Genomic_DNA"/>
</dbReference>
<gene>
    <name evidence="3" type="ORF">QWZ14_13845</name>
</gene>
<dbReference type="PANTHER" id="PTHR48080:SF2">
    <property type="entry name" value="D-GALACTONATE DEHYDRATASE"/>
    <property type="match status" value="1"/>
</dbReference>
<keyword evidence="4" id="KW-1185">Reference proteome</keyword>
<dbReference type="SUPFAM" id="SSF51604">
    <property type="entry name" value="Enolase C-terminal domain-like"/>
    <property type="match status" value="1"/>
</dbReference>
<dbReference type="SMART" id="SM00922">
    <property type="entry name" value="MR_MLE"/>
    <property type="match status" value="1"/>
</dbReference>
<dbReference type="PROSITE" id="PS00908">
    <property type="entry name" value="MR_MLE_1"/>
    <property type="match status" value="1"/>
</dbReference>
<feature type="domain" description="Mandelate racemase/muconate lactonizing enzyme C-terminal" evidence="2">
    <location>
        <begin position="148"/>
        <end position="238"/>
    </location>
</feature>
<proteinExistence type="predicted"/>
<dbReference type="PROSITE" id="PS00909">
    <property type="entry name" value="MR_MLE_2"/>
    <property type="match status" value="1"/>
</dbReference>
<reference evidence="4" key="1">
    <citation type="journal article" date="2019" name="Int. J. Syst. Evol. Microbiol.">
        <title>The Global Catalogue of Microorganisms (GCM) 10K type strain sequencing project: providing services to taxonomists for standard genome sequencing and annotation.</title>
        <authorList>
            <consortium name="The Broad Institute Genomics Platform"/>
            <consortium name="The Broad Institute Genome Sequencing Center for Infectious Disease"/>
            <person name="Wu L."/>
            <person name="Ma J."/>
        </authorList>
    </citation>
    <scope>NUCLEOTIDE SEQUENCE [LARGE SCALE GENOMIC DNA]</scope>
    <source>
        <strain evidence="4">CECT 7131</strain>
    </source>
</reference>
<organism evidence="3 4">
    <name type="scientific">Paeniroseomonas aquatica</name>
    <dbReference type="NCBI Taxonomy" id="373043"/>
    <lineage>
        <taxon>Bacteria</taxon>
        <taxon>Pseudomonadati</taxon>
        <taxon>Pseudomonadota</taxon>
        <taxon>Alphaproteobacteria</taxon>
        <taxon>Acetobacterales</taxon>
        <taxon>Acetobacteraceae</taxon>
        <taxon>Paeniroseomonas</taxon>
    </lineage>
</organism>
<evidence type="ECO:0000256" key="1">
    <source>
        <dbReference type="ARBA" id="ARBA00023239"/>
    </source>
</evidence>
<dbReference type="SFLD" id="SFLDS00001">
    <property type="entry name" value="Enolase"/>
    <property type="match status" value="1"/>
</dbReference>
<dbReference type="InterPro" id="IPR034593">
    <property type="entry name" value="DgoD-like"/>
</dbReference>
<dbReference type="InterPro" id="IPR029017">
    <property type="entry name" value="Enolase-like_N"/>
</dbReference>
<name>A0ABT8A6L9_9PROT</name>
<dbReference type="Gene3D" id="3.20.20.120">
    <property type="entry name" value="Enolase-like C-terminal domain"/>
    <property type="match status" value="1"/>
</dbReference>
<evidence type="ECO:0000313" key="3">
    <source>
        <dbReference type="EMBL" id="MDN3565447.1"/>
    </source>
</evidence>
<dbReference type="Gene3D" id="3.30.390.10">
    <property type="entry name" value="Enolase-like, N-terminal domain"/>
    <property type="match status" value="1"/>
</dbReference>
<dbReference type="InterPro" id="IPR029065">
    <property type="entry name" value="Enolase_C-like"/>
</dbReference>
<dbReference type="InterPro" id="IPR013342">
    <property type="entry name" value="Mandelate_racemase_C"/>
</dbReference>
<dbReference type="Pfam" id="PF13378">
    <property type="entry name" value="MR_MLE_C"/>
    <property type="match status" value="1"/>
</dbReference>
<dbReference type="SUPFAM" id="SSF54826">
    <property type="entry name" value="Enolase N-terminal domain-like"/>
    <property type="match status" value="1"/>
</dbReference>
<keyword evidence="1" id="KW-0456">Lyase</keyword>
<dbReference type="InterPro" id="IPR036849">
    <property type="entry name" value="Enolase-like_C_sf"/>
</dbReference>
<evidence type="ECO:0000259" key="2">
    <source>
        <dbReference type="SMART" id="SM00922"/>
    </source>
</evidence>